<name>A0A9P8VQW1_9HYPO</name>
<evidence type="ECO:0000313" key="2">
    <source>
        <dbReference type="Proteomes" id="UP000777438"/>
    </source>
</evidence>
<organism evidence="1 2">
    <name type="scientific">Thelonectria olida</name>
    <dbReference type="NCBI Taxonomy" id="1576542"/>
    <lineage>
        <taxon>Eukaryota</taxon>
        <taxon>Fungi</taxon>
        <taxon>Dikarya</taxon>
        <taxon>Ascomycota</taxon>
        <taxon>Pezizomycotina</taxon>
        <taxon>Sordariomycetes</taxon>
        <taxon>Hypocreomycetidae</taxon>
        <taxon>Hypocreales</taxon>
        <taxon>Nectriaceae</taxon>
        <taxon>Thelonectria</taxon>
    </lineage>
</organism>
<accession>A0A9P8VQW1</accession>
<reference evidence="1 2" key="1">
    <citation type="journal article" date="2021" name="Nat. Commun.">
        <title>Genetic determinants of endophytism in the Arabidopsis root mycobiome.</title>
        <authorList>
            <person name="Mesny F."/>
            <person name="Miyauchi S."/>
            <person name="Thiergart T."/>
            <person name="Pickel B."/>
            <person name="Atanasova L."/>
            <person name="Karlsson M."/>
            <person name="Huettel B."/>
            <person name="Barry K.W."/>
            <person name="Haridas S."/>
            <person name="Chen C."/>
            <person name="Bauer D."/>
            <person name="Andreopoulos W."/>
            <person name="Pangilinan J."/>
            <person name="LaButti K."/>
            <person name="Riley R."/>
            <person name="Lipzen A."/>
            <person name="Clum A."/>
            <person name="Drula E."/>
            <person name="Henrissat B."/>
            <person name="Kohler A."/>
            <person name="Grigoriev I.V."/>
            <person name="Martin F.M."/>
            <person name="Hacquard S."/>
        </authorList>
    </citation>
    <scope>NUCLEOTIDE SEQUENCE [LARGE SCALE GENOMIC DNA]</scope>
    <source>
        <strain evidence="1 2">MPI-CAGE-CH-0241</strain>
    </source>
</reference>
<evidence type="ECO:0000313" key="1">
    <source>
        <dbReference type="EMBL" id="KAH6870916.1"/>
    </source>
</evidence>
<dbReference type="EMBL" id="JAGPYM010000063">
    <property type="protein sequence ID" value="KAH6870916.1"/>
    <property type="molecule type" value="Genomic_DNA"/>
</dbReference>
<proteinExistence type="predicted"/>
<gene>
    <name evidence="1" type="ORF">B0T10DRAFT_501122</name>
</gene>
<dbReference type="AlphaFoldDB" id="A0A9P8VQW1"/>
<sequence>MPSSQILNDIFDWLTVSEHQMSFRTNENVLDRSNTSVINTTWWLRARHRRGGRRASSRPALKPRVWLRWTGPTSSAQVET</sequence>
<protein>
    <submittedName>
        <fullName evidence="1">Uncharacterized protein</fullName>
    </submittedName>
</protein>
<dbReference type="Proteomes" id="UP000777438">
    <property type="component" value="Unassembled WGS sequence"/>
</dbReference>
<comment type="caution">
    <text evidence="1">The sequence shown here is derived from an EMBL/GenBank/DDBJ whole genome shotgun (WGS) entry which is preliminary data.</text>
</comment>
<keyword evidence="2" id="KW-1185">Reference proteome</keyword>